<protein>
    <submittedName>
        <fullName evidence="2">YndJ-like protein</fullName>
    </submittedName>
</protein>
<accession>A0A1I2RJ56</accession>
<organism evidence="2 3">
    <name type="scientific">Halobacillus alkaliphilus</name>
    <dbReference type="NCBI Taxonomy" id="396056"/>
    <lineage>
        <taxon>Bacteria</taxon>
        <taxon>Bacillati</taxon>
        <taxon>Bacillota</taxon>
        <taxon>Bacilli</taxon>
        <taxon>Bacillales</taxon>
        <taxon>Bacillaceae</taxon>
        <taxon>Halobacillus</taxon>
    </lineage>
</organism>
<name>A0A1I2RJ56_9BACI</name>
<evidence type="ECO:0000313" key="3">
    <source>
        <dbReference type="Proteomes" id="UP000198897"/>
    </source>
</evidence>
<feature type="transmembrane region" description="Helical" evidence="1">
    <location>
        <begin position="86"/>
        <end position="109"/>
    </location>
</feature>
<dbReference type="InterPro" id="IPR025450">
    <property type="entry name" value="YndJ-like"/>
</dbReference>
<keyword evidence="1" id="KW-0812">Transmembrane</keyword>
<feature type="transmembrane region" description="Helical" evidence="1">
    <location>
        <begin position="30"/>
        <end position="48"/>
    </location>
</feature>
<keyword evidence="1" id="KW-1133">Transmembrane helix</keyword>
<evidence type="ECO:0000256" key="1">
    <source>
        <dbReference type="SAM" id="Phobius"/>
    </source>
</evidence>
<proteinExistence type="predicted"/>
<feature type="transmembrane region" description="Helical" evidence="1">
    <location>
        <begin position="121"/>
        <end position="145"/>
    </location>
</feature>
<dbReference type="Proteomes" id="UP000198897">
    <property type="component" value="Unassembled WGS sequence"/>
</dbReference>
<dbReference type="RefSeq" id="WP_175477919.1">
    <property type="nucleotide sequence ID" value="NZ_FOOG01000040.1"/>
</dbReference>
<reference evidence="3" key="1">
    <citation type="submission" date="2016-10" db="EMBL/GenBank/DDBJ databases">
        <authorList>
            <person name="Varghese N."/>
            <person name="Submissions S."/>
        </authorList>
    </citation>
    <scope>NUCLEOTIDE SEQUENCE [LARGE SCALE GENOMIC DNA]</scope>
    <source>
        <strain evidence="3">FP5</strain>
    </source>
</reference>
<feature type="transmembrane region" description="Helical" evidence="1">
    <location>
        <begin position="286"/>
        <end position="304"/>
    </location>
</feature>
<dbReference type="EMBL" id="FOOG01000040">
    <property type="protein sequence ID" value="SFG40552.1"/>
    <property type="molecule type" value="Genomic_DNA"/>
</dbReference>
<keyword evidence="1" id="KW-0472">Membrane</keyword>
<feature type="transmembrane region" description="Helical" evidence="1">
    <location>
        <begin position="219"/>
        <end position="243"/>
    </location>
</feature>
<feature type="transmembrane region" description="Helical" evidence="1">
    <location>
        <begin position="255"/>
        <end position="274"/>
    </location>
</feature>
<sequence>MKNPGSWNALAGAFLFLIWVIFFQGSGIDLVLGFAFLVLVPLLLEEAVQSAEGSRPEKWLWSVMSCSLPFSAAGMIAISLPSGNEAGWWAAVWFFYTLLIAFGGFMRLLGRGLGPVEETVIDIGLIYIAFGGGWLVCSSAGWTGILPYSETILQLTVVHYHYAAFVVPLVTGFFGRYRAECNRIRKSFMVTPYLWLAAGVVAGPLIAGPSLNLEAPFKSIAAGVYFLVLVWLCLWWFWLSVYFKLWIGMALRSASLLLLGTMLLALFTNLNIWLEAYWLQLNTIVGYQGLWIASAFSILSALVWRGVHAPKRHAYTAFPISRIRAERGSINPKIDYKPWEASHEYVTGLVHDWSPFNSRHFHSEYIDPLVKRWFLYTGDFHVQASIEWARGFRSIAGRISRWGFPPSGCVALQGEAISISDYKDGRNSVRAWITRNKQTKEPLNTALYSFHEHAGETYFNIGFPVSHGVLTVIGRFEKDGKGGLLLETMRREDVRGDEGIYFTVGEWTMRLPVRGMFHVKKAKTEGDLLGDLYLRLGYIHLLHVQYQMKERRAG</sequence>
<gene>
    <name evidence="2" type="ORF">SAMN05216353_14026</name>
</gene>
<feature type="transmembrane region" description="Helical" evidence="1">
    <location>
        <begin position="187"/>
        <end position="207"/>
    </location>
</feature>
<dbReference type="AlphaFoldDB" id="A0A1I2RJ56"/>
<keyword evidence="3" id="KW-1185">Reference proteome</keyword>
<evidence type="ECO:0000313" key="2">
    <source>
        <dbReference type="EMBL" id="SFG40552.1"/>
    </source>
</evidence>
<feature type="transmembrane region" description="Helical" evidence="1">
    <location>
        <begin position="7"/>
        <end position="24"/>
    </location>
</feature>
<feature type="transmembrane region" description="Helical" evidence="1">
    <location>
        <begin position="60"/>
        <end position="80"/>
    </location>
</feature>
<dbReference type="Pfam" id="PF14158">
    <property type="entry name" value="YndJ"/>
    <property type="match status" value="1"/>
</dbReference>
<feature type="transmembrane region" description="Helical" evidence="1">
    <location>
        <begin position="157"/>
        <end position="175"/>
    </location>
</feature>